<dbReference type="GeneID" id="37079132"/>
<gene>
    <name evidence="3" type="ORF">BP01DRAFT_389267</name>
</gene>
<dbReference type="InterPro" id="IPR043472">
    <property type="entry name" value="Macro_dom-like"/>
</dbReference>
<proteinExistence type="predicted"/>
<dbReference type="PROSITE" id="PS51154">
    <property type="entry name" value="MACRO"/>
    <property type="match status" value="1"/>
</dbReference>
<evidence type="ECO:0000313" key="3">
    <source>
        <dbReference type="EMBL" id="PYH48681.1"/>
    </source>
</evidence>
<protein>
    <submittedName>
        <fullName evidence="3">LRP16 family protein</fullName>
    </submittedName>
</protein>
<dbReference type="Pfam" id="PF01661">
    <property type="entry name" value="Macro"/>
    <property type="match status" value="1"/>
</dbReference>
<dbReference type="PANTHER" id="PTHR11106:SF27">
    <property type="entry name" value="MACRO DOMAIN-CONTAINING PROTEIN"/>
    <property type="match status" value="1"/>
</dbReference>
<dbReference type="SMART" id="SM00506">
    <property type="entry name" value="A1pp"/>
    <property type="match status" value="1"/>
</dbReference>
<feature type="region of interest" description="Disordered" evidence="1">
    <location>
        <begin position="218"/>
        <end position="246"/>
    </location>
</feature>
<dbReference type="OrthoDB" id="6077599at2759"/>
<organism evidence="3 4">
    <name type="scientific">Aspergillus saccharolyticus JOP 1030-1</name>
    <dbReference type="NCBI Taxonomy" id="1450539"/>
    <lineage>
        <taxon>Eukaryota</taxon>
        <taxon>Fungi</taxon>
        <taxon>Dikarya</taxon>
        <taxon>Ascomycota</taxon>
        <taxon>Pezizomycotina</taxon>
        <taxon>Eurotiomycetes</taxon>
        <taxon>Eurotiomycetidae</taxon>
        <taxon>Eurotiales</taxon>
        <taxon>Aspergillaceae</taxon>
        <taxon>Aspergillus</taxon>
        <taxon>Aspergillus subgen. Circumdati</taxon>
    </lineage>
</organism>
<dbReference type="InterPro" id="IPR002589">
    <property type="entry name" value="Macro_dom"/>
</dbReference>
<feature type="compositionally biased region" description="Basic and acidic residues" evidence="1">
    <location>
        <begin position="270"/>
        <end position="298"/>
    </location>
</feature>
<name>A0A318ZM42_9EURO</name>
<evidence type="ECO:0000259" key="2">
    <source>
        <dbReference type="PROSITE" id="PS51154"/>
    </source>
</evidence>
<dbReference type="PANTHER" id="PTHR11106">
    <property type="entry name" value="GANGLIOSIDE INDUCED DIFFERENTIATION ASSOCIATED PROTEIN 2-RELATED"/>
    <property type="match status" value="1"/>
</dbReference>
<feature type="compositionally biased region" description="Polar residues" evidence="1">
    <location>
        <begin position="329"/>
        <end position="350"/>
    </location>
</feature>
<dbReference type="RefSeq" id="XP_025434663.1">
    <property type="nucleotide sequence ID" value="XM_025577903.1"/>
</dbReference>
<feature type="region of interest" description="Disordered" evidence="1">
    <location>
        <begin position="258"/>
        <end position="362"/>
    </location>
</feature>
<dbReference type="STRING" id="1450539.A0A318ZM42"/>
<reference evidence="3 4" key="1">
    <citation type="submission" date="2016-12" db="EMBL/GenBank/DDBJ databases">
        <title>The genomes of Aspergillus section Nigri reveals drivers in fungal speciation.</title>
        <authorList>
            <consortium name="DOE Joint Genome Institute"/>
            <person name="Vesth T.C."/>
            <person name="Nybo J."/>
            <person name="Theobald S."/>
            <person name="Brandl J."/>
            <person name="Frisvad J.C."/>
            <person name="Nielsen K.F."/>
            <person name="Lyhne E.K."/>
            <person name="Kogle M.E."/>
            <person name="Kuo A."/>
            <person name="Riley R."/>
            <person name="Clum A."/>
            <person name="Nolan M."/>
            <person name="Lipzen A."/>
            <person name="Salamov A."/>
            <person name="Henrissat B."/>
            <person name="Wiebenga A."/>
            <person name="De Vries R.P."/>
            <person name="Grigoriev I.V."/>
            <person name="Mortensen U.H."/>
            <person name="Andersen M.R."/>
            <person name="Baker S.E."/>
        </authorList>
    </citation>
    <scope>NUCLEOTIDE SEQUENCE [LARGE SCALE GENOMIC DNA]</scope>
    <source>
        <strain evidence="3 4">JOP 1030-1</strain>
    </source>
</reference>
<dbReference type="EMBL" id="KZ821221">
    <property type="protein sequence ID" value="PYH48681.1"/>
    <property type="molecule type" value="Genomic_DNA"/>
</dbReference>
<dbReference type="Gene3D" id="3.40.220.10">
    <property type="entry name" value="Leucine Aminopeptidase, subunit E, domain 1"/>
    <property type="match status" value="1"/>
</dbReference>
<accession>A0A318ZM42</accession>
<feature type="domain" description="Macro" evidence="2">
    <location>
        <begin position="28"/>
        <end position="216"/>
    </location>
</feature>
<dbReference type="AlphaFoldDB" id="A0A318ZM42"/>
<evidence type="ECO:0000256" key="1">
    <source>
        <dbReference type="SAM" id="MobiDB-lite"/>
    </source>
</evidence>
<evidence type="ECO:0000313" key="4">
    <source>
        <dbReference type="Proteomes" id="UP000248349"/>
    </source>
</evidence>
<feature type="compositionally biased region" description="Polar residues" evidence="1">
    <location>
        <begin position="223"/>
        <end position="246"/>
    </location>
</feature>
<keyword evidence="4" id="KW-1185">Reference proteome</keyword>
<sequence>MAGPLIPLAEIPTVSLLYKLKRLVPAASPLAQPSKAFNDTIALIRNDITKLQGVDCIVNAANESLLGGGGVDGVIHRAAGPDLLRECRTLDGCDTGDAKITAAYELPCKRVIHTVGPIYESERRRGGPRRPESLLRSCYRRSLELAVENDMKSIAFSAVSTGVYGYPSEAAARAVLDETRRFLEADGNIGKLERIIFCNFERKDEAAYEKLVPLIFPPEDQEVPSTTDGGIEQTESQPASTDGESLPSSAILAAKLPDAPTMEPGLDGQPETKKQRVNETGTEQRGKSHIEDFSIRSDDDWEEVDKSEDGRTERLDDDPVEVDRPPSATDVQSVQSSGIIEMDGSQSSDGILSKDSLMVKDW</sequence>
<dbReference type="SUPFAM" id="SSF52949">
    <property type="entry name" value="Macro domain-like"/>
    <property type="match status" value="1"/>
</dbReference>
<dbReference type="CDD" id="cd02908">
    <property type="entry name" value="Macro_OAADPr_deacetylase"/>
    <property type="match status" value="1"/>
</dbReference>
<dbReference type="Proteomes" id="UP000248349">
    <property type="component" value="Unassembled WGS sequence"/>
</dbReference>